<organism evidence="1 2">
    <name type="scientific">Rhizoctonia solani</name>
    <dbReference type="NCBI Taxonomy" id="456999"/>
    <lineage>
        <taxon>Eukaryota</taxon>
        <taxon>Fungi</taxon>
        <taxon>Dikarya</taxon>
        <taxon>Basidiomycota</taxon>
        <taxon>Agaricomycotina</taxon>
        <taxon>Agaricomycetes</taxon>
        <taxon>Cantharellales</taxon>
        <taxon>Ceratobasidiaceae</taxon>
        <taxon>Rhizoctonia</taxon>
    </lineage>
</organism>
<dbReference type="SUPFAM" id="SSF54695">
    <property type="entry name" value="POZ domain"/>
    <property type="match status" value="1"/>
</dbReference>
<dbReference type="EMBL" id="CYGV01000008">
    <property type="protein sequence ID" value="CUA67103.1"/>
    <property type="molecule type" value="Genomic_DNA"/>
</dbReference>
<dbReference type="Gene3D" id="3.30.710.10">
    <property type="entry name" value="Potassium Channel Kv1.1, Chain A"/>
    <property type="match status" value="1"/>
</dbReference>
<gene>
    <name evidence="1" type="ORF">RSOLAG22IIIB_13249</name>
</gene>
<dbReference type="PANTHER" id="PTHR31758:SF2">
    <property type="entry name" value="BTB_POZ DOMAIN-CONTAINING PROTEIN YLR108C"/>
    <property type="match status" value="1"/>
</dbReference>
<protein>
    <recommendedName>
        <fullName evidence="3">BTB domain-containing protein</fullName>
    </recommendedName>
</protein>
<dbReference type="AlphaFoldDB" id="A0A0K6FLR8"/>
<dbReference type="PANTHER" id="PTHR31758">
    <property type="entry name" value="BTB/POZ DOMAIN-CONTAINING PROTEIN YLR108C"/>
    <property type="match status" value="1"/>
</dbReference>
<keyword evidence="2" id="KW-1185">Reference proteome</keyword>
<sequence>MSAEYTIIVADKTFKLSKSQIEHDSPNFFTSYFLDWPDRSTSRKLEISRDPYLFAIIMRYLNGYQVLPLHPTLVPPHCTLETALADLRVDADFYQLSGLSRLLSSPKILEQQPAVVYVRITGQYNTEPDKLEPTENIDKVADGFALELSDEQKYKKASQSDSFYAVPSNTKGGDPSVFYSGLLNERIVRRVLQREGNTAIVSNWELLGWTRDYPGERCRRTFIFVKLWTKSGLTTNGNNIDVLG</sequence>
<name>A0A0K6FLR8_9AGAM</name>
<dbReference type="Proteomes" id="UP000044841">
    <property type="component" value="Unassembled WGS sequence"/>
</dbReference>
<proteinExistence type="predicted"/>
<accession>A0A0K6FLR8</accession>
<dbReference type="InterPro" id="IPR011333">
    <property type="entry name" value="SKP1/BTB/POZ_sf"/>
</dbReference>
<evidence type="ECO:0000313" key="1">
    <source>
        <dbReference type="EMBL" id="CUA67103.1"/>
    </source>
</evidence>
<evidence type="ECO:0000313" key="2">
    <source>
        <dbReference type="Proteomes" id="UP000044841"/>
    </source>
</evidence>
<reference evidence="1 2" key="1">
    <citation type="submission" date="2015-07" db="EMBL/GenBank/DDBJ databases">
        <authorList>
            <person name="Noorani M."/>
        </authorList>
    </citation>
    <scope>NUCLEOTIDE SEQUENCE [LARGE SCALE GENOMIC DNA]</scope>
    <source>
        <strain evidence="1">BBA 69670</strain>
    </source>
</reference>
<evidence type="ECO:0008006" key="3">
    <source>
        <dbReference type="Google" id="ProtNLM"/>
    </source>
</evidence>